<dbReference type="EMBL" id="ML143401">
    <property type="protein sequence ID" value="TBU31112.1"/>
    <property type="molecule type" value="Genomic_DNA"/>
</dbReference>
<organism evidence="2">
    <name type="scientific">Dichomitus squalens</name>
    <dbReference type="NCBI Taxonomy" id="114155"/>
    <lineage>
        <taxon>Eukaryota</taxon>
        <taxon>Fungi</taxon>
        <taxon>Dikarya</taxon>
        <taxon>Basidiomycota</taxon>
        <taxon>Agaricomycotina</taxon>
        <taxon>Agaricomycetes</taxon>
        <taxon>Polyporales</taxon>
        <taxon>Polyporaceae</taxon>
        <taxon>Dichomitus</taxon>
    </lineage>
</organism>
<sequence>MTDDPTAPLVCQAWEAKVASRGVLDGFVFTSPNMEFVPEYPVFREVITTYEDGRWGVHEYSRWPQPYVEGMHHIACIPRQPNLPHLPRVLFKSLYPKHDWAERTEVMVRGLGFISEATRAALSECARVAIEQFQSMAAVRSDIRRYGNFLVMMLRQVVDRMNYVASHPWTAIAVAAHVQRICLELAGLKTYAEEVAPRLEDTKDWSTSRLPVLGGFVRDLPDAQTWCRVGLPVWLIQPISPDLVVWQAVDTEGLPGDMSKSPCSPPILHKAGTFVGAPNVTGNWLTGMLMSVSKHVGGCHLDGLHLAAVPHLPDGPPDNKRARVESKNDKPLTMRPAISADDGSTSKKKKTRRGRKISKGMKEEAPNAKEASAESSGASYPSSAVPKPWVLALSATSLLKEMPNSALYFYPPPFLLDMISSVAGLFPNCPHPDRARIDEKAHRYLHNLARIWEFCRTRLFDESMGNQPLSIGEWRSALFGDYAPRTHRPKGPETSEVRREIRRQNERNEISALFHQVGHIESYTPDICVALRGMTVDVESIAVNPEIRATLLWEAHELNFRADICALDRLQVDTSNWSDRFQWEREMLLSGIWGEPSSGVSVLPSLDSVREFCWYAPPDERWRSCRRYLLAFIQVLCRWRGCPEVLLEARRSSGEMLAAQYVQLQQCAADFYVCSFIRDFARLPVPPIPYPL</sequence>
<gene>
    <name evidence="2" type="ORF">BD311DRAFT_657629</name>
</gene>
<proteinExistence type="predicted"/>
<accession>A0A4Q9MWP7</accession>
<dbReference type="AlphaFoldDB" id="A0A4Q9MWP7"/>
<evidence type="ECO:0000313" key="2">
    <source>
        <dbReference type="EMBL" id="TBU31112.1"/>
    </source>
</evidence>
<reference evidence="2" key="1">
    <citation type="submission" date="2019-01" db="EMBL/GenBank/DDBJ databases">
        <title>Draft genome sequences of three monokaryotic isolates of the white-rot basidiomycete fungus Dichomitus squalens.</title>
        <authorList>
            <consortium name="DOE Joint Genome Institute"/>
            <person name="Lopez S.C."/>
            <person name="Andreopoulos B."/>
            <person name="Pangilinan J."/>
            <person name="Lipzen A."/>
            <person name="Riley R."/>
            <person name="Ahrendt S."/>
            <person name="Ng V."/>
            <person name="Barry K."/>
            <person name="Daum C."/>
            <person name="Grigoriev I.V."/>
            <person name="Hilden K.S."/>
            <person name="Makela M.R."/>
            <person name="de Vries R.P."/>
        </authorList>
    </citation>
    <scope>NUCLEOTIDE SEQUENCE [LARGE SCALE GENOMIC DNA]</scope>
    <source>
        <strain evidence="2">OM18370.1</strain>
    </source>
</reference>
<dbReference type="OrthoDB" id="2756194at2759"/>
<dbReference type="Proteomes" id="UP000292957">
    <property type="component" value="Unassembled WGS sequence"/>
</dbReference>
<feature type="region of interest" description="Disordered" evidence="1">
    <location>
        <begin position="312"/>
        <end position="384"/>
    </location>
</feature>
<feature type="compositionally biased region" description="Low complexity" evidence="1">
    <location>
        <begin position="368"/>
        <end position="384"/>
    </location>
</feature>
<evidence type="ECO:0000256" key="1">
    <source>
        <dbReference type="SAM" id="MobiDB-lite"/>
    </source>
</evidence>
<protein>
    <submittedName>
        <fullName evidence="2">Uncharacterized protein</fullName>
    </submittedName>
</protein>
<feature type="compositionally biased region" description="Basic residues" evidence="1">
    <location>
        <begin position="346"/>
        <end position="359"/>
    </location>
</feature>
<feature type="compositionally biased region" description="Basic and acidic residues" evidence="1">
    <location>
        <begin position="317"/>
        <end position="332"/>
    </location>
</feature>
<name>A0A4Q9MWP7_9APHY</name>